<dbReference type="Proteomes" id="UP001304895">
    <property type="component" value="Unassembled WGS sequence"/>
</dbReference>
<reference evidence="1" key="2">
    <citation type="submission" date="2023-05" db="EMBL/GenBank/DDBJ databases">
        <authorList>
            <consortium name="Lawrence Berkeley National Laboratory"/>
            <person name="Steindorff A."/>
            <person name="Hensen N."/>
            <person name="Bonometti L."/>
            <person name="Westerberg I."/>
            <person name="Brannstrom I.O."/>
            <person name="Guillou S."/>
            <person name="Cros-Aarteil S."/>
            <person name="Calhoun S."/>
            <person name="Haridas S."/>
            <person name="Kuo A."/>
            <person name="Mondo S."/>
            <person name="Pangilinan J."/>
            <person name="Riley R."/>
            <person name="Labutti K."/>
            <person name="Andreopoulos B."/>
            <person name="Lipzen A."/>
            <person name="Chen C."/>
            <person name="Yanf M."/>
            <person name="Daum C."/>
            <person name="Ng V."/>
            <person name="Clum A."/>
            <person name="Ohm R."/>
            <person name="Martin F."/>
            <person name="Silar P."/>
            <person name="Natvig D."/>
            <person name="Lalanne C."/>
            <person name="Gautier V."/>
            <person name="Ament-Velasquez S.L."/>
            <person name="Kruys A."/>
            <person name="Hutchinson M.I."/>
            <person name="Powell A.J."/>
            <person name="Barry K."/>
            <person name="Miller A.N."/>
            <person name="Grigoriev I.V."/>
            <person name="Debuchy R."/>
            <person name="Gladieux P."/>
            <person name="Thoren M.H."/>
            <person name="Johannesson H."/>
        </authorList>
    </citation>
    <scope>NUCLEOTIDE SEQUENCE</scope>
    <source>
        <strain evidence="1">CBS 123565</strain>
    </source>
</reference>
<evidence type="ECO:0008006" key="3">
    <source>
        <dbReference type="Google" id="ProtNLM"/>
    </source>
</evidence>
<dbReference type="AlphaFoldDB" id="A0AAN6ZEM1"/>
<name>A0AAN6ZEM1_9PEZI</name>
<proteinExistence type="predicted"/>
<evidence type="ECO:0000313" key="1">
    <source>
        <dbReference type="EMBL" id="KAK4134664.1"/>
    </source>
</evidence>
<organism evidence="1 2">
    <name type="scientific">Trichocladium antarcticum</name>
    <dbReference type="NCBI Taxonomy" id="1450529"/>
    <lineage>
        <taxon>Eukaryota</taxon>
        <taxon>Fungi</taxon>
        <taxon>Dikarya</taxon>
        <taxon>Ascomycota</taxon>
        <taxon>Pezizomycotina</taxon>
        <taxon>Sordariomycetes</taxon>
        <taxon>Sordariomycetidae</taxon>
        <taxon>Sordariales</taxon>
        <taxon>Chaetomiaceae</taxon>
        <taxon>Trichocladium</taxon>
    </lineage>
</organism>
<dbReference type="EMBL" id="MU853408">
    <property type="protein sequence ID" value="KAK4134664.1"/>
    <property type="molecule type" value="Genomic_DNA"/>
</dbReference>
<dbReference type="Gene3D" id="3.30.710.10">
    <property type="entry name" value="Potassium Channel Kv1.1, Chain A"/>
    <property type="match status" value="1"/>
</dbReference>
<comment type="caution">
    <text evidence="1">The sequence shown here is derived from an EMBL/GenBank/DDBJ whole genome shotgun (WGS) entry which is preliminary data.</text>
</comment>
<dbReference type="InterPro" id="IPR011333">
    <property type="entry name" value="SKP1/BTB/POZ_sf"/>
</dbReference>
<keyword evidence="2" id="KW-1185">Reference proteome</keyword>
<accession>A0AAN6ZEM1</accession>
<reference evidence="1" key="1">
    <citation type="journal article" date="2023" name="Mol. Phylogenet. Evol.">
        <title>Genome-scale phylogeny and comparative genomics of the fungal order Sordariales.</title>
        <authorList>
            <person name="Hensen N."/>
            <person name="Bonometti L."/>
            <person name="Westerberg I."/>
            <person name="Brannstrom I.O."/>
            <person name="Guillou S."/>
            <person name="Cros-Aarteil S."/>
            <person name="Calhoun S."/>
            <person name="Haridas S."/>
            <person name="Kuo A."/>
            <person name="Mondo S."/>
            <person name="Pangilinan J."/>
            <person name="Riley R."/>
            <person name="LaButti K."/>
            <person name="Andreopoulos B."/>
            <person name="Lipzen A."/>
            <person name="Chen C."/>
            <person name="Yan M."/>
            <person name="Daum C."/>
            <person name="Ng V."/>
            <person name="Clum A."/>
            <person name="Steindorff A."/>
            <person name="Ohm R.A."/>
            <person name="Martin F."/>
            <person name="Silar P."/>
            <person name="Natvig D.O."/>
            <person name="Lalanne C."/>
            <person name="Gautier V."/>
            <person name="Ament-Velasquez S.L."/>
            <person name="Kruys A."/>
            <person name="Hutchinson M.I."/>
            <person name="Powell A.J."/>
            <person name="Barry K."/>
            <person name="Miller A.N."/>
            <person name="Grigoriev I.V."/>
            <person name="Debuchy R."/>
            <person name="Gladieux P."/>
            <person name="Hiltunen Thoren M."/>
            <person name="Johannesson H."/>
        </authorList>
    </citation>
    <scope>NUCLEOTIDE SEQUENCE</scope>
    <source>
        <strain evidence="1">CBS 123565</strain>
    </source>
</reference>
<protein>
    <recommendedName>
        <fullName evidence="3">BTB domain-containing protein</fullName>
    </recommendedName>
</protein>
<dbReference type="CDD" id="cd18186">
    <property type="entry name" value="BTB_POZ_ZBTB_KLHL-like"/>
    <property type="match status" value="1"/>
</dbReference>
<evidence type="ECO:0000313" key="2">
    <source>
        <dbReference type="Proteomes" id="UP001304895"/>
    </source>
</evidence>
<gene>
    <name evidence="1" type="ORF">BT67DRAFT_496500</name>
</gene>
<sequence length="365" mass="40882">MDDKCGITDPKPVQCDQIDPYGDLLLKVGLAIGKEHEFKVCSSAMRRASPVWKAMLYGPWKESKPVGDDWVVELPEEDPALLRIILGMAHGRFDLVPRHVSLAQLYDILIPMDKYDLVHMIQPWAHGWVEAVRNPTPPAIKYPDRGDFGKDAELTGYGRILRIHAAWELGCEDLVSADIADFVFNFQISPSDSSAEVKVHYGSNNELLPPFENYFGPPDLIDVVMELRLSLIQTILDFYHGEISLRTNGGSGGCIHIHAADRRLCDKLILGGIWGHLESLNQEFLPKEASEVVQSANQLISSLSQMFAGLSVLNSNHNTCNPCSKYPEFVVGLRVDTRWVDVLRPHHLERMDGQRKKTGLCDTTT</sequence>